<dbReference type="AlphaFoldDB" id="A0A4C1VFM3"/>
<accession>A0A4C1VFM3</accession>
<protein>
    <submittedName>
        <fullName evidence="1">Uncharacterized protein</fullName>
    </submittedName>
</protein>
<sequence>MVVHYLEPTIEPRSGKLQSATWYCLFNRVTHKLANEGEQNKLLTHTVALATKADENRSRRRRSGRYQVILHRLGLIECYFPRRRAACS</sequence>
<dbReference type="EMBL" id="BGZK01000333">
    <property type="protein sequence ID" value="GBP37433.1"/>
    <property type="molecule type" value="Genomic_DNA"/>
</dbReference>
<proteinExistence type="predicted"/>
<reference evidence="1 2" key="1">
    <citation type="journal article" date="2019" name="Commun. Biol.">
        <title>The bagworm genome reveals a unique fibroin gene that provides high tensile strength.</title>
        <authorList>
            <person name="Kono N."/>
            <person name="Nakamura H."/>
            <person name="Ohtoshi R."/>
            <person name="Tomita M."/>
            <person name="Numata K."/>
            <person name="Arakawa K."/>
        </authorList>
    </citation>
    <scope>NUCLEOTIDE SEQUENCE [LARGE SCALE GENOMIC DNA]</scope>
</reference>
<keyword evidence="2" id="KW-1185">Reference proteome</keyword>
<dbReference type="Proteomes" id="UP000299102">
    <property type="component" value="Unassembled WGS sequence"/>
</dbReference>
<evidence type="ECO:0000313" key="1">
    <source>
        <dbReference type="EMBL" id="GBP37433.1"/>
    </source>
</evidence>
<comment type="caution">
    <text evidence="1">The sequence shown here is derived from an EMBL/GenBank/DDBJ whole genome shotgun (WGS) entry which is preliminary data.</text>
</comment>
<gene>
    <name evidence="1" type="ORF">EVAR_16338_1</name>
</gene>
<name>A0A4C1VFM3_EUMVA</name>
<evidence type="ECO:0000313" key="2">
    <source>
        <dbReference type="Proteomes" id="UP000299102"/>
    </source>
</evidence>
<organism evidence="1 2">
    <name type="scientific">Eumeta variegata</name>
    <name type="common">Bagworm moth</name>
    <name type="synonym">Eumeta japonica</name>
    <dbReference type="NCBI Taxonomy" id="151549"/>
    <lineage>
        <taxon>Eukaryota</taxon>
        <taxon>Metazoa</taxon>
        <taxon>Ecdysozoa</taxon>
        <taxon>Arthropoda</taxon>
        <taxon>Hexapoda</taxon>
        <taxon>Insecta</taxon>
        <taxon>Pterygota</taxon>
        <taxon>Neoptera</taxon>
        <taxon>Endopterygota</taxon>
        <taxon>Lepidoptera</taxon>
        <taxon>Glossata</taxon>
        <taxon>Ditrysia</taxon>
        <taxon>Tineoidea</taxon>
        <taxon>Psychidae</taxon>
        <taxon>Oiketicinae</taxon>
        <taxon>Eumeta</taxon>
    </lineage>
</organism>